<dbReference type="Proteomes" id="UP001363151">
    <property type="component" value="Unassembled WGS sequence"/>
</dbReference>
<protein>
    <recommendedName>
        <fullName evidence="4">Generative cell specific-1/HAP2 domain-containing protein</fullName>
    </recommendedName>
</protein>
<proteinExistence type="predicted"/>
<sequence length="912" mass="98291">MEAVEGGYQRAPVTPDEGVDVASRPSYARRAAAAGVLVAGALLASGAVARGSTLSVDATTELGSLKSAYCNLTISKQTWSVSDPTSAADFLYKYFPVECETDGGFTDYSLCHHSQGECGSYVRLALNGTNEGEHVPCFGLHMVNAKDRPAGNVSVSEVETHFDARLTDMSTYDPFMDISMMFYANSLQTYVEAFERDGVPYMLLKWRDNSGSNIIDDCADTATSASSVSSDCTEGSVFFSLIVHVPHTQINFELVSSLAPETAGGNANVTDAKERNGASERPIFEDPTVRMSHIALSFAGSAPPGSDDLVPLAISEATSDMATVTEYYTTILSADVDYDSEDSDDTIDGYTMKIFRLPGAPMPVKVVQRHVESNYAFGVTELEVAKNSAHKESYESPICGFDQYMDNHFDLTQYDYPVDEWTTRLSDYGYKWHCNRVGFGSLDIYATKPSGDVIQLDGYLTDPGIDYMLNLGCYNVSNVLFHMCSQGKCSWKSENYSPGDSTDDPEDASSSSTDASSATTATTAGCGRRWLRASRGGPCACALAEDARPPPDDPSRRRPDRNGACAAPGTCTPPAGYAHARVAPVSPRRQWVDAEGVFGGASAIQAIALSYGVYVSQGVARRAAADGGGHGSPKLGYEILHTNVAGALDKLRFQYEVYDGPTYPQWRSYLLWLKRRLAAGAPVLWFPMRAGGEHDAYGLANATYDVVQPVFGIYSQYALTDASEVFDDDVLAHGSGKAPDGSANLGYYRRFDTLVDTLYLRGNCSKADDKRGEAYPCLDVAYDFGVAISGNAAGPSLPVSLALDKDYEPDTDVGDVAALELSATVTVRDVRLNGRYVLFRFDKGNSAVPSESKDYFDAADWALSFAVAGPNGTNATVAYAWEDPHKILSNTTVAYRCVPDTRKHAAPGLARL</sequence>
<accession>A0ABR1G3E3</accession>
<evidence type="ECO:0000313" key="3">
    <source>
        <dbReference type="Proteomes" id="UP001363151"/>
    </source>
</evidence>
<feature type="region of interest" description="Disordered" evidence="1">
    <location>
        <begin position="542"/>
        <end position="568"/>
    </location>
</feature>
<feature type="region of interest" description="Disordered" evidence="1">
    <location>
        <begin position="495"/>
        <end position="519"/>
    </location>
</feature>
<reference evidence="2 3" key="1">
    <citation type="submission" date="2024-03" db="EMBL/GenBank/DDBJ databases">
        <title>Aureococcus anophagefferens CCMP1851 and Kratosvirus quantuckense: Draft genome of a second virus-susceptible host strain in the model system.</title>
        <authorList>
            <person name="Chase E."/>
            <person name="Truchon A.R."/>
            <person name="Schepens W."/>
            <person name="Wilhelm S.W."/>
        </authorList>
    </citation>
    <scope>NUCLEOTIDE SEQUENCE [LARGE SCALE GENOMIC DNA]</scope>
    <source>
        <strain evidence="2 3">CCMP1851</strain>
    </source>
</reference>
<organism evidence="2 3">
    <name type="scientific">Aureococcus anophagefferens</name>
    <name type="common">Harmful bloom alga</name>
    <dbReference type="NCBI Taxonomy" id="44056"/>
    <lineage>
        <taxon>Eukaryota</taxon>
        <taxon>Sar</taxon>
        <taxon>Stramenopiles</taxon>
        <taxon>Ochrophyta</taxon>
        <taxon>Pelagophyceae</taxon>
        <taxon>Pelagomonadales</taxon>
        <taxon>Pelagomonadaceae</taxon>
        <taxon>Aureococcus</taxon>
    </lineage>
</organism>
<feature type="compositionally biased region" description="Basic and acidic residues" evidence="1">
    <location>
        <begin position="545"/>
        <end position="561"/>
    </location>
</feature>
<evidence type="ECO:0000256" key="1">
    <source>
        <dbReference type="SAM" id="MobiDB-lite"/>
    </source>
</evidence>
<feature type="compositionally biased region" description="Low complexity" evidence="1">
    <location>
        <begin position="508"/>
        <end position="519"/>
    </location>
</feature>
<keyword evidence="3" id="KW-1185">Reference proteome</keyword>
<gene>
    <name evidence="2" type="ORF">SO694_00122085</name>
</gene>
<name>A0ABR1G3E3_AURAN</name>
<comment type="caution">
    <text evidence="2">The sequence shown here is derived from an EMBL/GenBank/DDBJ whole genome shotgun (WGS) entry which is preliminary data.</text>
</comment>
<evidence type="ECO:0008006" key="4">
    <source>
        <dbReference type="Google" id="ProtNLM"/>
    </source>
</evidence>
<dbReference type="EMBL" id="JBBJCI010000127">
    <property type="protein sequence ID" value="KAK7247760.1"/>
    <property type="molecule type" value="Genomic_DNA"/>
</dbReference>
<evidence type="ECO:0000313" key="2">
    <source>
        <dbReference type="EMBL" id="KAK7247760.1"/>
    </source>
</evidence>